<evidence type="ECO:0000259" key="1">
    <source>
        <dbReference type="Pfam" id="PF05239"/>
    </source>
</evidence>
<feature type="domain" description="PRC-barrel" evidence="1">
    <location>
        <begin position="90"/>
        <end position="156"/>
    </location>
</feature>
<gene>
    <name evidence="2" type="ORF">GCM10009547_11380</name>
</gene>
<dbReference type="RefSeq" id="WP_344602531.1">
    <property type="nucleotide sequence ID" value="NZ_BAAAHE010000008.1"/>
</dbReference>
<dbReference type="Gene3D" id="2.30.30.240">
    <property type="entry name" value="PRC-barrel domain"/>
    <property type="match status" value="1"/>
</dbReference>
<accession>A0ABN1GGG5</accession>
<organism evidence="2 3">
    <name type="scientific">Sporichthya brevicatena</name>
    <dbReference type="NCBI Taxonomy" id="171442"/>
    <lineage>
        <taxon>Bacteria</taxon>
        <taxon>Bacillati</taxon>
        <taxon>Actinomycetota</taxon>
        <taxon>Actinomycetes</taxon>
        <taxon>Sporichthyales</taxon>
        <taxon>Sporichthyaceae</taxon>
        <taxon>Sporichthya</taxon>
    </lineage>
</organism>
<name>A0ABN1GGG5_9ACTN</name>
<keyword evidence="3" id="KW-1185">Reference proteome</keyword>
<evidence type="ECO:0000313" key="3">
    <source>
        <dbReference type="Proteomes" id="UP001500957"/>
    </source>
</evidence>
<reference evidence="2 3" key="1">
    <citation type="journal article" date="2019" name="Int. J. Syst. Evol. Microbiol.">
        <title>The Global Catalogue of Microorganisms (GCM) 10K type strain sequencing project: providing services to taxonomists for standard genome sequencing and annotation.</title>
        <authorList>
            <consortium name="The Broad Institute Genomics Platform"/>
            <consortium name="The Broad Institute Genome Sequencing Center for Infectious Disease"/>
            <person name="Wu L."/>
            <person name="Ma J."/>
        </authorList>
    </citation>
    <scope>NUCLEOTIDE SEQUENCE [LARGE SCALE GENOMIC DNA]</scope>
    <source>
        <strain evidence="2 3">JCM 10671</strain>
    </source>
</reference>
<proteinExistence type="predicted"/>
<sequence>MTAYLHAGDLSGQPLVSLGGDRLAEIKDVVFDRSSGELLGFTLNNPGFFGRTRGDALPIAAVHGIGDAAVVVAGAHVLVPVDDVVDAAERRGNNVLADRVLTEEGADLGEVTDVLLDPSHRPPKVVGYEVKSDDGHTVTVPLDDAVAVSGERLVVPGRGNADH</sequence>
<dbReference type="Proteomes" id="UP001500957">
    <property type="component" value="Unassembled WGS sequence"/>
</dbReference>
<dbReference type="Pfam" id="PF05239">
    <property type="entry name" value="PRC"/>
    <property type="match status" value="2"/>
</dbReference>
<dbReference type="InterPro" id="IPR011033">
    <property type="entry name" value="PRC_barrel-like_sf"/>
</dbReference>
<dbReference type="EMBL" id="BAAAHE010000008">
    <property type="protein sequence ID" value="GAA0611069.1"/>
    <property type="molecule type" value="Genomic_DNA"/>
</dbReference>
<evidence type="ECO:0000313" key="2">
    <source>
        <dbReference type="EMBL" id="GAA0611069.1"/>
    </source>
</evidence>
<protein>
    <recommendedName>
        <fullName evidence="1">PRC-barrel domain-containing protein</fullName>
    </recommendedName>
</protein>
<comment type="caution">
    <text evidence="2">The sequence shown here is derived from an EMBL/GenBank/DDBJ whole genome shotgun (WGS) entry which is preliminary data.</text>
</comment>
<dbReference type="SUPFAM" id="SSF50346">
    <property type="entry name" value="PRC-barrel domain"/>
    <property type="match status" value="2"/>
</dbReference>
<feature type="domain" description="PRC-barrel" evidence="1">
    <location>
        <begin position="7"/>
        <end position="72"/>
    </location>
</feature>
<dbReference type="InterPro" id="IPR027275">
    <property type="entry name" value="PRC-brl_dom"/>
</dbReference>